<name>A0A1H7BVJ8_9BURK</name>
<dbReference type="InterPro" id="IPR001173">
    <property type="entry name" value="Glyco_trans_2-like"/>
</dbReference>
<dbReference type="PANTHER" id="PTHR22916">
    <property type="entry name" value="GLYCOSYLTRANSFERASE"/>
    <property type="match status" value="1"/>
</dbReference>
<dbReference type="Pfam" id="PF00535">
    <property type="entry name" value="Glycos_transf_2"/>
    <property type="match status" value="1"/>
</dbReference>
<evidence type="ECO:0000259" key="1">
    <source>
        <dbReference type="Pfam" id="PF00535"/>
    </source>
</evidence>
<feature type="domain" description="Glycosyltransferase 2-like" evidence="1">
    <location>
        <begin position="6"/>
        <end position="124"/>
    </location>
</feature>
<keyword evidence="3" id="KW-1185">Reference proteome</keyword>
<evidence type="ECO:0000313" key="3">
    <source>
        <dbReference type="Proteomes" id="UP000198866"/>
    </source>
</evidence>
<dbReference type="InterPro" id="IPR029044">
    <property type="entry name" value="Nucleotide-diphossugar_trans"/>
</dbReference>
<gene>
    <name evidence="2" type="ORF">SAMN05192539_101962</name>
</gene>
<dbReference type="AlphaFoldDB" id="A0A1H7BVJ8"/>
<dbReference type="Proteomes" id="UP000198866">
    <property type="component" value="Unassembled WGS sequence"/>
</dbReference>
<sequence>MKQMAIVICNYNYERFIAEAIDSSLNQDYPGTRVIVIDDGSTDGSRAIIESYGSRISAVFKENGGQVSAYNLGLELADTEYVLFLDSDDVLYPGAVSEVMRMFESSDVAKVQFRLDVIDLEGKQTGAYVPHSVPPTDCGTLLMGGWLYPSPPASGNAYCVRALKKLFPVPETAVNRYGADFYAIYGVALVGPVAMVPRSLGAYRVHQRANESSVSFANSEQLTKAPKAFKARWATLRELARARLNRELPMSFHDFAHEKAYFCSNLYQAPLTTRWRWAINESYDYRYSIVANPFWSLKKKAGTLFLSSLCLLPYSPLSNYVVRYITNPLARRSAAVER</sequence>
<dbReference type="EMBL" id="FNYE01000019">
    <property type="protein sequence ID" value="SEJ81693.1"/>
    <property type="molecule type" value="Genomic_DNA"/>
</dbReference>
<dbReference type="OrthoDB" id="8564828at2"/>
<dbReference type="SUPFAM" id="SSF53448">
    <property type="entry name" value="Nucleotide-diphospho-sugar transferases"/>
    <property type="match status" value="1"/>
</dbReference>
<reference evidence="3" key="1">
    <citation type="submission" date="2016-10" db="EMBL/GenBank/DDBJ databases">
        <authorList>
            <person name="Varghese N."/>
            <person name="Submissions S."/>
        </authorList>
    </citation>
    <scope>NUCLEOTIDE SEQUENCE [LARGE SCALE GENOMIC DNA]</scope>
    <source>
        <strain evidence="3">LMG 26031</strain>
    </source>
</reference>
<keyword evidence="2" id="KW-0808">Transferase</keyword>
<organism evidence="2 3">
    <name type="scientific">Paraburkholderia diazotrophica</name>
    <dbReference type="NCBI Taxonomy" id="667676"/>
    <lineage>
        <taxon>Bacteria</taxon>
        <taxon>Pseudomonadati</taxon>
        <taxon>Pseudomonadota</taxon>
        <taxon>Betaproteobacteria</taxon>
        <taxon>Burkholderiales</taxon>
        <taxon>Burkholderiaceae</taxon>
        <taxon>Paraburkholderia</taxon>
    </lineage>
</organism>
<proteinExistence type="predicted"/>
<evidence type="ECO:0000313" key="2">
    <source>
        <dbReference type="EMBL" id="SEJ81693.1"/>
    </source>
</evidence>
<accession>A0A1H7BVJ8</accession>
<dbReference type="GO" id="GO:0016758">
    <property type="term" value="F:hexosyltransferase activity"/>
    <property type="evidence" value="ECO:0007669"/>
    <property type="project" value="UniProtKB-ARBA"/>
</dbReference>
<dbReference type="STRING" id="667676.SAMN05192539_101962"/>
<dbReference type="CDD" id="cd00761">
    <property type="entry name" value="Glyco_tranf_GTA_type"/>
    <property type="match status" value="1"/>
</dbReference>
<protein>
    <submittedName>
        <fullName evidence="2">Glycosyl transferase family 2</fullName>
    </submittedName>
</protein>
<dbReference type="RefSeq" id="WP_090869269.1">
    <property type="nucleotide sequence ID" value="NZ_FNYE01000019.1"/>
</dbReference>
<dbReference type="PANTHER" id="PTHR22916:SF3">
    <property type="entry name" value="UDP-GLCNAC:BETAGAL BETA-1,3-N-ACETYLGLUCOSAMINYLTRANSFERASE-LIKE PROTEIN 1"/>
    <property type="match status" value="1"/>
</dbReference>
<dbReference type="Gene3D" id="3.90.550.10">
    <property type="entry name" value="Spore Coat Polysaccharide Biosynthesis Protein SpsA, Chain A"/>
    <property type="match status" value="1"/>
</dbReference>